<accession>C2ER57</accession>
<evidence type="ECO:0000313" key="3">
    <source>
        <dbReference type="Proteomes" id="UP000005583"/>
    </source>
</evidence>
<dbReference type="EMBL" id="ACGU01000113">
    <property type="protein sequence ID" value="EEJ70946.1"/>
    <property type="molecule type" value="Genomic_DNA"/>
</dbReference>
<keyword evidence="1" id="KW-0812">Transmembrane</keyword>
<feature type="transmembrane region" description="Helical" evidence="1">
    <location>
        <begin position="93"/>
        <end position="115"/>
    </location>
</feature>
<dbReference type="PATRIC" id="fig|525365.8.peg.1969"/>
<feature type="transmembrane region" description="Helical" evidence="1">
    <location>
        <begin position="38"/>
        <end position="57"/>
    </location>
</feature>
<dbReference type="HOGENOM" id="CLU_1600564_0_0_9"/>
<keyword evidence="3" id="KW-1185">Reference proteome</keyword>
<comment type="caution">
    <text evidence="2">The sequence shown here is derived from an EMBL/GenBank/DDBJ whole genome shotgun (WGS) entry which is preliminary data.</text>
</comment>
<feature type="transmembrane region" description="Helical" evidence="1">
    <location>
        <begin position="69"/>
        <end position="87"/>
    </location>
</feature>
<name>C2ER57_9LACO</name>
<dbReference type="Proteomes" id="UP000005583">
    <property type="component" value="Unassembled WGS sequence"/>
</dbReference>
<evidence type="ECO:0000256" key="1">
    <source>
        <dbReference type="SAM" id="Phobius"/>
    </source>
</evidence>
<dbReference type="eggNOG" id="ENOG5030ANV">
    <property type="taxonomic scope" value="Bacteria"/>
</dbReference>
<protein>
    <submittedName>
        <fullName evidence="2">Uncharacterized protein</fullName>
    </submittedName>
</protein>
<dbReference type="AlphaFoldDB" id="C2ER57"/>
<gene>
    <name evidence="2" type="ORF">HMPREF0548_2153</name>
</gene>
<organism evidence="2 3">
    <name type="scientific">Lactobacillus ultunensis DSM 16047</name>
    <dbReference type="NCBI Taxonomy" id="525365"/>
    <lineage>
        <taxon>Bacteria</taxon>
        <taxon>Bacillati</taxon>
        <taxon>Bacillota</taxon>
        <taxon>Bacilli</taxon>
        <taxon>Lactobacillales</taxon>
        <taxon>Lactobacillaceae</taxon>
        <taxon>Lactobacillus</taxon>
    </lineage>
</organism>
<feature type="transmembrane region" description="Helical" evidence="1">
    <location>
        <begin position="12"/>
        <end position="32"/>
    </location>
</feature>
<sequence>MEMTKKQQRNAAWIIAIISVAIAVFFIFRNGVQYLKNSYGIVLIIFTMLPVLAAILLTAKVSLFRWIRNINTVGLYFVFLVGIGLSYEEQSWIGLLFAIIVLIAFILLGMLVALIRTLRSCKKGKYYFTEEEHNKKTEYDSFGPAYKKYLSSTIEEGILEAILMIPF</sequence>
<evidence type="ECO:0000313" key="2">
    <source>
        <dbReference type="EMBL" id="EEJ70946.1"/>
    </source>
</evidence>
<dbReference type="STRING" id="525365.HMPREF0548_2153"/>
<keyword evidence="1" id="KW-0472">Membrane</keyword>
<keyword evidence="1" id="KW-1133">Transmembrane helix</keyword>
<reference evidence="2 3" key="1">
    <citation type="submission" date="2009-01" db="EMBL/GenBank/DDBJ databases">
        <authorList>
            <person name="Qin X."/>
            <person name="Bachman B."/>
            <person name="Battles P."/>
            <person name="Bell A."/>
            <person name="Bess C."/>
            <person name="Bickham C."/>
            <person name="Chaboub L."/>
            <person name="Chen D."/>
            <person name="Coyle M."/>
            <person name="Deiros D.R."/>
            <person name="Dinh H."/>
            <person name="Forbes L."/>
            <person name="Fowler G."/>
            <person name="Francisco L."/>
            <person name="Fu Q."/>
            <person name="Gubbala S."/>
            <person name="Hale W."/>
            <person name="Han Y."/>
            <person name="Hemphill L."/>
            <person name="Highlander S.K."/>
            <person name="Hirani K."/>
            <person name="Hogues M."/>
            <person name="Jackson L."/>
            <person name="Jakkamsetti A."/>
            <person name="Javaid M."/>
            <person name="Jiang H."/>
            <person name="Korchina V."/>
            <person name="Kovar C."/>
            <person name="Lara F."/>
            <person name="Lee S."/>
            <person name="Mata R."/>
            <person name="Mathew T."/>
            <person name="Moen C."/>
            <person name="Morales K."/>
            <person name="Munidasa M."/>
            <person name="Nazareth L."/>
            <person name="Ngo R."/>
            <person name="Nguyen L."/>
            <person name="Okwuonu G."/>
            <person name="Ongeri F."/>
            <person name="Patil S."/>
            <person name="Petrosino J."/>
            <person name="Pham C."/>
            <person name="Pham P."/>
            <person name="Pu L.-L."/>
            <person name="Puazo M."/>
            <person name="Raj R."/>
            <person name="Reid J."/>
            <person name="Rouhana J."/>
            <person name="Saada N."/>
            <person name="Shang Y."/>
            <person name="Simmons D."/>
            <person name="Thornton R."/>
            <person name="Warren J."/>
            <person name="Weissenberger G."/>
            <person name="Zhang J."/>
            <person name="Zhang L."/>
            <person name="Zhou C."/>
            <person name="Zhu D."/>
            <person name="Muzny D."/>
            <person name="Worley K."/>
            <person name="Gibbs R."/>
        </authorList>
    </citation>
    <scope>NUCLEOTIDE SEQUENCE [LARGE SCALE GENOMIC DNA]</scope>
    <source>
        <strain evidence="2 3">DSM 16047</strain>
    </source>
</reference>
<proteinExistence type="predicted"/>